<dbReference type="InterPro" id="IPR013083">
    <property type="entry name" value="Znf_RING/FYVE/PHD"/>
</dbReference>
<feature type="compositionally biased region" description="Basic and acidic residues" evidence="9">
    <location>
        <begin position="75"/>
        <end position="89"/>
    </location>
</feature>
<reference evidence="11" key="1">
    <citation type="submission" date="2021-01" db="EMBL/GenBank/DDBJ databases">
        <authorList>
            <person name="Corre E."/>
            <person name="Pelletier E."/>
            <person name="Niang G."/>
            <person name="Scheremetjew M."/>
            <person name="Finn R."/>
            <person name="Kale V."/>
            <person name="Holt S."/>
            <person name="Cochrane G."/>
            <person name="Meng A."/>
            <person name="Brown T."/>
            <person name="Cohen L."/>
        </authorList>
    </citation>
    <scope>NUCLEOTIDE SEQUENCE</scope>
    <source>
        <strain evidence="11">Grunow 1884</strain>
    </source>
</reference>
<feature type="domain" description="RING-type" evidence="10">
    <location>
        <begin position="234"/>
        <end position="280"/>
    </location>
</feature>
<comment type="catalytic activity">
    <reaction evidence="1">
        <text>S-ubiquitinyl-[E2 ubiquitin-conjugating enzyme]-L-cysteine + [acceptor protein]-L-lysine = [E2 ubiquitin-conjugating enzyme]-L-cysteine + N(6)-ubiquitinyl-[acceptor protein]-L-lysine.</text>
        <dbReference type="EC" id="2.3.2.27"/>
    </reaction>
</comment>
<keyword evidence="3" id="KW-0808">Transferase</keyword>
<accession>A0A7S1ZT87</accession>
<gene>
    <name evidence="11" type="ORF">OSIN01602_LOCUS14135</name>
</gene>
<dbReference type="SUPFAM" id="SSF57850">
    <property type="entry name" value="RING/U-box"/>
    <property type="match status" value="1"/>
</dbReference>
<dbReference type="GO" id="GO:0061630">
    <property type="term" value="F:ubiquitin protein ligase activity"/>
    <property type="evidence" value="ECO:0007669"/>
    <property type="project" value="UniProtKB-EC"/>
</dbReference>
<keyword evidence="4" id="KW-0479">Metal-binding</keyword>
<evidence type="ECO:0000256" key="8">
    <source>
        <dbReference type="PROSITE-ProRule" id="PRU00175"/>
    </source>
</evidence>
<dbReference type="PROSITE" id="PS50089">
    <property type="entry name" value="ZF_RING_2"/>
    <property type="match status" value="1"/>
</dbReference>
<dbReference type="GO" id="GO:0008270">
    <property type="term" value="F:zinc ion binding"/>
    <property type="evidence" value="ECO:0007669"/>
    <property type="project" value="UniProtKB-KW"/>
</dbReference>
<protein>
    <recommendedName>
        <fullName evidence="2">RING-type E3 ubiquitin transferase</fullName>
        <ecNumber evidence="2">2.3.2.27</ecNumber>
    </recommendedName>
</protein>
<proteinExistence type="predicted"/>
<evidence type="ECO:0000256" key="4">
    <source>
        <dbReference type="ARBA" id="ARBA00022723"/>
    </source>
</evidence>
<feature type="region of interest" description="Disordered" evidence="9">
    <location>
        <begin position="149"/>
        <end position="189"/>
    </location>
</feature>
<keyword evidence="6" id="KW-0833">Ubl conjugation pathway</keyword>
<dbReference type="Pfam" id="PF13639">
    <property type="entry name" value="zf-RING_2"/>
    <property type="match status" value="1"/>
</dbReference>
<evidence type="ECO:0000256" key="5">
    <source>
        <dbReference type="ARBA" id="ARBA00022771"/>
    </source>
</evidence>
<evidence type="ECO:0000256" key="6">
    <source>
        <dbReference type="ARBA" id="ARBA00022786"/>
    </source>
</evidence>
<feature type="compositionally biased region" description="Basic residues" evidence="9">
    <location>
        <begin position="38"/>
        <end position="50"/>
    </location>
</feature>
<keyword evidence="7" id="KW-0862">Zinc</keyword>
<dbReference type="InterPro" id="IPR001841">
    <property type="entry name" value="Znf_RING"/>
</dbReference>
<feature type="region of interest" description="Disordered" evidence="9">
    <location>
        <begin position="15"/>
        <end position="127"/>
    </location>
</feature>
<feature type="compositionally biased region" description="Gly residues" evidence="9">
    <location>
        <begin position="100"/>
        <end position="114"/>
    </location>
</feature>
<organism evidence="11">
    <name type="scientific">Trieres chinensis</name>
    <name type="common">Marine centric diatom</name>
    <name type="synonym">Odontella sinensis</name>
    <dbReference type="NCBI Taxonomy" id="1514140"/>
    <lineage>
        <taxon>Eukaryota</taxon>
        <taxon>Sar</taxon>
        <taxon>Stramenopiles</taxon>
        <taxon>Ochrophyta</taxon>
        <taxon>Bacillariophyta</taxon>
        <taxon>Mediophyceae</taxon>
        <taxon>Biddulphiophycidae</taxon>
        <taxon>Eupodiscales</taxon>
        <taxon>Parodontellaceae</taxon>
        <taxon>Trieres</taxon>
    </lineage>
</organism>
<sequence>MASIVQCLLRSCLERERDDDDEHDSNNGAVVAPLERRMSRRSSPRRHHRGYLAPGALDDPHEEIGFEQLDDASDCCDHRGGRGGHEDSVRTSPSADSTAAGGGGGLSSPAGGGQGEEDESPARDRGGVRGLRELLRRWAWLAVEDGEADYGSIPGRSRDEDLDRPSADGDDGDFPQITSPSSPLRAASSFGVEEGQHDIIPAIALDEIVMPGSELQKKMSEALSHKLEDMGDECVICLEGFDPTNPRMPTLCGCGENKTYFHLPCLYQWIDQDENCPSCRKRLRWEEF</sequence>
<evidence type="ECO:0000256" key="7">
    <source>
        <dbReference type="ARBA" id="ARBA00022833"/>
    </source>
</evidence>
<dbReference type="EMBL" id="HBGO01024584">
    <property type="protein sequence ID" value="CAD9347624.1"/>
    <property type="molecule type" value="Transcribed_RNA"/>
</dbReference>
<evidence type="ECO:0000256" key="1">
    <source>
        <dbReference type="ARBA" id="ARBA00000900"/>
    </source>
</evidence>
<evidence type="ECO:0000256" key="3">
    <source>
        <dbReference type="ARBA" id="ARBA00022679"/>
    </source>
</evidence>
<dbReference type="PANTHER" id="PTHR46463">
    <property type="entry name" value="ZINC FINGER, RING/FYVE/PHD-TYPE"/>
    <property type="match status" value="1"/>
</dbReference>
<evidence type="ECO:0000313" key="11">
    <source>
        <dbReference type="EMBL" id="CAD9347624.1"/>
    </source>
</evidence>
<dbReference type="EC" id="2.3.2.27" evidence="2"/>
<dbReference type="AlphaFoldDB" id="A0A7S1ZT87"/>
<evidence type="ECO:0000256" key="9">
    <source>
        <dbReference type="SAM" id="MobiDB-lite"/>
    </source>
</evidence>
<name>A0A7S1ZT87_TRICV</name>
<evidence type="ECO:0000259" key="10">
    <source>
        <dbReference type="PROSITE" id="PS50089"/>
    </source>
</evidence>
<keyword evidence="5 8" id="KW-0863">Zinc-finger</keyword>
<dbReference type="Gene3D" id="3.30.40.10">
    <property type="entry name" value="Zinc/RING finger domain, C3HC4 (zinc finger)"/>
    <property type="match status" value="1"/>
</dbReference>
<feature type="compositionally biased region" description="Basic and acidic residues" evidence="9">
    <location>
        <begin position="156"/>
        <end position="167"/>
    </location>
</feature>
<evidence type="ECO:0000256" key="2">
    <source>
        <dbReference type="ARBA" id="ARBA00012483"/>
    </source>
</evidence>
<dbReference type="PANTHER" id="PTHR46463:SF10">
    <property type="entry name" value="OS01G0926200 PROTEIN"/>
    <property type="match status" value="1"/>
</dbReference>